<accession>A0A0K1Q520</accession>
<feature type="compositionally biased region" description="Basic and acidic residues" evidence="1">
    <location>
        <begin position="83"/>
        <end position="101"/>
    </location>
</feature>
<dbReference type="STRING" id="1391654.AKJ09_07410"/>
<dbReference type="EMBL" id="CP012333">
    <property type="protein sequence ID" value="AKV00747.1"/>
    <property type="molecule type" value="Genomic_DNA"/>
</dbReference>
<evidence type="ECO:0000313" key="3">
    <source>
        <dbReference type="Proteomes" id="UP000064967"/>
    </source>
</evidence>
<dbReference type="AlphaFoldDB" id="A0A0K1Q520"/>
<keyword evidence="3" id="KW-1185">Reference proteome</keyword>
<evidence type="ECO:0000256" key="1">
    <source>
        <dbReference type="SAM" id="MobiDB-lite"/>
    </source>
</evidence>
<name>A0A0K1Q520_9BACT</name>
<gene>
    <name evidence="2" type="ORF">AKJ09_07410</name>
</gene>
<dbReference type="KEGG" id="llu:AKJ09_07410"/>
<reference evidence="2 3" key="1">
    <citation type="submission" date="2015-08" db="EMBL/GenBank/DDBJ databases">
        <authorList>
            <person name="Babu N.S."/>
            <person name="Beckwith C.J."/>
            <person name="Beseler K.G."/>
            <person name="Brison A."/>
            <person name="Carone J.V."/>
            <person name="Caskin T.P."/>
            <person name="Diamond M."/>
            <person name="Durham M.E."/>
            <person name="Foxe J.M."/>
            <person name="Go M."/>
            <person name="Henderson B.A."/>
            <person name="Jones I.B."/>
            <person name="McGettigan J.A."/>
            <person name="Micheletti S.J."/>
            <person name="Nasrallah M.E."/>
            <person name="Ortiz D."/>
            <person name="Piller C.R."/>
            <person name="Privatt S.R."/>
            <person name="Schneider S.L."/>
            <person name="Sharp S."/>
            <person name="Smith T.C."/>
            <person name="Stanton J.D."/>
            <person name="Ullery H.E."/>
            <person name="Wilson R.J."/>
            <person name="Serrano M.G."/>
            <person name="Buck G."/>
            <person name="Lee V."/>
            <person name="Wang Y."/>
            <person name="Carvalho R."/>
            <person name="Voegtly L."/>
            <person name="Shi R."/>
            <person name="Duckworth R."/>
            <person name="Johnson A."/>
            <person name="Loviza R."/>
            <person name="Walstead R."/>
            <person name="Shah Z."/>
            <person name="Kiflezghi M."/>
            <person name="Wade K."/>
            <person name="Ball S.L."/>
            <person name="Bradley K.W."/>
            <person name="Asai D.J."/>
            <person name="Bowman C.A."/>
            <person name="Russell D.A."/>
            <person name="Pope W.H."/>
            <person name="Jacobs-Sera D."/>
            <person name="Hendrix R.W."/>
            <person name="Hatfull G.F."/>
        </authorList>
    </citation>
    <scope>NUCLEOTIDE SEQUENCE [LARGE SCALE GENOMIC DNA]</scope>
    <source>
        <strain evidence="2 3">DSM 27648</strain>
    </source>
</reference>
<proteinExistence type="predicted"/>
<dbReference type="Proteomes" id="UP000064967">
    <property type="component" value="Chromosome"/>
</dbReference>
<protein>
    <submittedName>
        <fullName evidence="2">Uncharacterized protein</fullName>
    </submittedName>
</protein>
<sequence length="110" mass="11317">MLPGDTAGRYATSIRRTLVAIGASGSAVAVGPELGAYGAIAVLIGHARHAGTRGAWRGRRARRMAIGRTAIATGGGLCSATPRPERKTNRGYGHECEERTHGLPHFGGGA</sequence>
<organism evidence="2 3">
    <name type="scientific">Labilithrix luteola</name>
    <dbReference type="NCBI Taxonomy" id="1391654"/>
    <lineage>
        <taxon>Bacteria</taxon>
        <taxon>Pseudomonadati</taxon>
        <taxon>Myxococcota</taxon>
        <taxon>Polyangia</taxon>
        <taxon>Polyangiales</taxon>
        <taxon>Labilitrichaceae</taxon>
        <taxon>Labilithrix</taxon>
    </lineage>
</organism>
<feature type="region of interest" description="Disordered" evidence="1">
    <location>
        <begin position="75"/>
        <end position="110"/>
    </location>
</feature>
<evidence type="ECO:0000313" key="2">
    <source>
        <dbReference type="EMBL" id="AKV00747.1"/>
    </source>
</evidence>